<feature type="non-terminal residue" evidence="4">
    <location>
        <position position="119"/>
    </location>
</feature>
<dbReference type="Proteomes" id="UP000053149">
    <property type="component" value="Unassembled WGS sequence"/>
</dbReference>
<dbReference type="AlphaFoldDB" id="A0A093DNB5"/>
<name>A0A093DNB5_9AVES</name>
<evidence type="ECO:0000313" key="4">
    <source>
        <dbReference type="EMBL" id="KFV03565.1"/>
    </source>
</evidence>
<protein>
    <submittedName>
        <fullName evidence="4">Protein FAM132B</fullName>
    </submittedName>
</protein>
<dbReference type="PROSITE" id="PS50871">
    <property type="entry name" value="C1Q"/>
    <property type="match status" value="1"/>
</dbReference>
<keyword evidence="2" id="KW-0472">Membrane</keyword>
<dbReference type="EMBL" id="KL227594">
    <property type="protein sequence ID" value="KFV03565.1"/>
    <property type="molecule type" value="Genomic_DNA"/>
</dbReference>
<evidence type="ECO:0000256" key="2">
    <source>
        <dbReference type="SAM" id="Phobius"/>
    </source>
</evidence>
<evidence type="ECO:0000313" key="5">
    <source>
        <dbReference type="Proteomes" id="UP000053149"/>
    </source>
</evidence>
<feature type="non-terminal residue" evidence="4">
    <location>
        <position position="1"/>
    </location>
</feature>
<sequence length="119" mass="12828">PQSERMFYRGLELNLTTGQYTAPVAGYYTFMATLHIVRRKQRRNGQPCGGTGCVQARCRYSKAKPRGEGGPEPSREGGLQEGVPALCPLSLQAGQFASVSVDNTADPPLTVQKVALFPA</sequence>
<accession>A0A093DNB5</accession>
<organism evidence="4 5">
    <name type="scientific">Pterocles gutturalis</name>
    <name type="common">yellow-throated sandgrouse</name>
    <dbReference type="NCBI Taxonomy" id="240206"/>
    <lineage>
        <taxon>Eukaryota</taxon>
        <taxon>Metazoa</taxon>
        <taxon>Chordata</taxon>
        <taxon>Craniata</taxon>
        <taxon>Vertebrata</taxon>
        <taxon>Euteleostomi</taxon>
        <taxon>Archelosauria</taxon>
        <taxon>Archosauria</taxon>
        <taxon>Dinosauria</taxon>
        <taxon>Saurischia</taxon>
        <taxon>Theropoda</taxon>
        <taxon>Coelurosauria</taxon>
        <taxon>Aves</taxon>
        <taxon>Neognathae</taxon>
        <taxon>Neoaves</taxon>
        <taxon>Columbimorphae</taxon>
        <taxon>Pterocliformes</taxon>
        <taxon>Pteroclidae</taxon>
        <taxon>Pterocles</taxon>
    </lineage>
</organism>
<keyword evidence="2" id="KW-0812">Transmembrane</keyword>
<gene>
    <name evidence="4" type="ORF">N339_11221</name>
</gene>
<evidence type="ECO:0000256" key="1">
    <source>
        <dbReference type="SAM" id="MobiDB-lite"/>
    </source>
</evidence>
<feature type="domain" description="C1q" evidence="3">
    <location>
        <begin position="1"/>
        <end position="119"/>
    </location>
</feature>
<feature type="compositionally biased region" description="Basic and acidic residues" evidence="1">
    <location>
        <begin position="65"/>
        <end position="75"/>
    </location>
</feature>
<dbReference type="InterPro" id="IPR008983">
    <property type="entry name" value="Tumour_necrosis_fac-like_dom"/>
</dbReference>
<feature type="region of interest" description="Disordered" evidence="1">
    <location>
        <begin position="61"/>
        <end position="81"/>
    </location>
</feature>
<keyword evidence="5" id="KW-1185">Reference proteome</keyword>
<evidence type="ECO:0000259" key="3">
    <source>
        <dbReference type="PROSITE" id="PS50871"/>
    </source>
</evidence>
<reference evidence="4 5" key="1">
    <citation type="submission" date="2014-04" db="EMBL/GenBank/DDBJ databases">
        <title>Genome evolution of avian class.</title>
        <authorList>
            <person name="Zhang G."/>
            <person name="Li C."/>
        </authorList>
    </citation>
    <scope>NUCLEOTIDE SEQUENCE [LARGE SCALE GENOMIC DNA]</scope>
    <source>
        <strain evidence="4">BGI_N339</strain>
    </source>
</reference>
<proteinExistence type="predicted"/>
<dbReference type="InterPro" id="IPR001073">
    <property type="entry name" value="C1q_dom"/>
</dbReference>
<dbReference type="Gene3D" id="2.60.120.40">
    <property type="match status" value="1"/>
</dbReference>
<feature type="transmembrane region" description="Helical" evidence="2">
    <location>
        <begin position="20"/>
        <end position="37"/>
    </location>
</feature>
<keyword evidence="2" id="KW-1133">Transmembrane helix</keyword>